<evidence type="ECO:0000256" key="6">
    <source>
        <dbReference type="ARBA" id="ARBA00022803"/>
    </source>
</evidence>
<proteinExistence type="inferred from homology"/>
<dbReference type="KEGG" id="psco:LY89DRAFT_666723"/>
<dbReference type="CDD" id="cd06408">
    <property type="entry name" value="PB1_NoxR"/>
    <property type="match status" value="1"/>
</dbReference>
<feature type="compositionally biased region" description="Low complexity" evidence="8">
    <location>
        <begin position="371"/>
        <end position="381"/>
    </location>
</feature>
<evidence type="ECO:0000256" key="8">
    <source>
        <dbReference type="SAM" id="MobiDB-lite"/>
    </source>
</evidence>
<dbReference type="AlphaFoldDB" id="A0A194XI91"/>
<evidence type="ECO:0000256" key="3">
    <source>
        <dbReference type="ARBA" id="ARBA00022443"/>
    </source>
</evidence>
<feature type="compositionally biased region" description="Acidic residues" evidence="8">
    <location>
        <begin position="356"/>
        <end position="367"/>
    </location>
</feature>
<evidence type="ECO:0000256" key="1">
    <source>
        <dbReference type="ARBA" id="ARBA00004496"/>
    </source>
</evidence>
<feature type="compositionally biased region" description="Acidic residues" evidence="8">
    <location>
        <begin position="393"/>
        <end position="412"/>
    </location>
</feature>
<keyword evidence="4" id="KW-0963">Cytoplasm</keyword>
<evidence type="ECO:0000256" key="7">
    <source>
        <dbReference type="PROSITE-ProRule" id="PRU00339"/>
    </source>
</evidence>
<dbReference type="InterPro" id="IPR011990">
    <property type="entry name" value="TPR-like_helical_dom_sf"/>
</dbReference>
<dbReference type="SMART" id="SM00028">
    <property type="entry name" value="TPR"/>
    <property type="match status" value="3"/>
</dbReference>
<dbReference type="Pfam" id="PF00515">
    <property type="entry name" value="TPR_1"/>
    <property type="match status" value="1"/>
</dbReference>
<reference evidence="10 11" key="1">
    <citation type="submission" date="2015-10" db="EMBL/GenBank/DDBJ databases">
        <title>Full genome of DAOMC 229536 Phialocephala scopiformis, a fungal endophyte of spruce producing the potent anti-insectan compound rugulosin.</title>
        <authorList>
            <consortium name="DOE Joint Genome Institute"/>
            <person name="Walker A.K."/>
            <person name="Frasz S.L."/>
            <person name="Seifert K.A."/>
            <person name="Miller J.D."/>
            <person name="Mondo S.J."/>
            <person name="Labutti K."/>
            <person name="Lipzen A."/>
            <person name="Dockter R."/>
            <person name="Kennedy M."/>
            <person name="Grigoriev I.V."/>
            <person name="Spatafora J.W."/>
        </authorList>
    </citation>
    <scope>NUCLEOTIDE SEQUENCE [LARGE SCALE GENOMIC DNA]</scope>
    <source>
        <strain evidence="10 11">CBS 120377</strain>
    </source>
</reference>
<dbReference type="Gene3D" id="3.10.20.90">
    <property type="entry name" value="Phosphatidylinositol 3-kinase Catalytic Subunit, Chain A, domain 1"/>
    <property type="match status" value="1"/>
</dbReference>
<organism evidence="10 11">
    <name type="scientific">Mollisia scopiformis</name>
    <name type="common">Conifer needle endophyte fungus</name>
    <name type="synonym">Phialocephala scopiformis</name>
    <dbReference type="NCBI Taxonomy" id="149040"/>
    <lineage>
        <taxon>Eukaryota</taxon>
        <taxon>Fungi</taxon>
        <taxon>Dikarya</taxon>
        <taxon>Ascomycota</taxon>
        <taxon>Pezizomycotina</taxon>
        <taxon>Leotiomycetes</taxon>
        <taxon>Helotiales</taxon>
        <taxon>Mollisiaceae</taxon>
        <taxon>Mollisia</taxon>
    </lineage>
</organism>
<evidence type="ECO:0000313" key="11">
    <source>
        <dbReference type="Proteomes" id="UP000070700"/>
    </source>
</evidence>
<feature type="domain" description="PB1" evidence="9">
    <location>
        <begin position="443"/>
        <end position="517"/>
    </location>
</feature>
<dbReference type="InParanoid" id="A0A194XI91"/>
<dbReference type="InterPro" id="IPR051864">
    <property type="entry name" value="NCF2_NOXA1"/>
</dbReference>
<evidence type="ECO:0000256" key="5">
    <source>
        <dbReference type="ARBA" id="ARBA00022737"/>
    </source>
</evidence>
<protein>
    <submittedName>
        <fullName evidence="10">Tetratricopeptide</fullName>
    </submittedName>
</protein>
<dbReference type="FunFam" id="1.25.40.10:FF:000017">
    <property type="entry name" value="NADPH oxidase regulator NoxR"/>
    <property type="match status" value="1"/>
</dbReference>
<dbReference type="InterPro" id="IPR034892">
    <property type="entry name" value="PB1_NoxR"/>
</dbReference>
<dbReference type="InterPro" id="IPR000270">
    <property type="entry name" value="PB1_dom"/>
</dbReference>
<dbReference type="InterPro" id="IPR019734">
    <property type="entry name" value="TPR_rpt"/>
</dbReference>
<dbReference type="PROSITE" id="PS50005">
    <property type="entry name" value="TPR"/>
    <property type="match status" value="1"/>
</dbReference>
<dbReference type="Pfam" id="PF00564">
    <property type="entry name" value="PB1"/>
    <property type="match status" value="1"/>
</dbReference>
<keyword evidence="6 7" id="KW-0802">TPR repeat</keyword>
<feature type="region of interest" description="Disordered" evidence="8">
    <location>
        <begin position="243"/>
        <end position="441"/>
    </location>
</feature>
<dbReference type="EMBL" id="KQ947410">
    <property type="protein sequence ID" value="KUJ19878.1"/>
    <property type="molecule type" value="Genomic_DNA"/>
</dbReference>
<keyword evidence="3" id="KW-0728">SH3 domain</keyword>
<gene>
    <name evidence="10" type="ORF">LY89DRAFT_666723</name>
</gene>
<dbReference type="Gene3D" id="1.25.40.10">
    <property type="entry name" value="Tetratricopeptide repeat domain"/>
    <property type="match status" value="1"/>
</dbReference>
<evidence type="ECO:0000313" key="10">
    <source>
        <dbReference type="EMBL" id="KUJ19878.1"/>
    </source>
</evidence>
<dbReference type="STRING" id="149040.A0A194XI91"/>
<feature type="compositionally biased region" description="Basic and acidic residues" evidence="8">
    <location>
        <begin position="299"/>
        <end position="320"/>
    </location>
</feature>
<evidence type="ECO:0000256" key="4">
    <source>
        <dbReference type="ARBA" id="ARBA00022490"/>
    </source>
</evidence>
<dbReference type="GO" id="GO:0005737">
    <property type="term" value="C:cytoplasm"/>
    <property type="evidence" value="ECO:0007669"/>
    <property type="project" value="UniProtKB-SubCell"/>
</dbReference>
<dbReference type="PANTHER" id="PTHR15175:SF0">
    <property type="entry name" value="SH3 DOMAIN-CONTAINING PROTEIN C23A1.17"/>
    <property type="match status" value="1"/>
</dbReference>
<dbReference type="Proteomes" id="UP000070700">
    <property type="component" value="Unassembled WGS sequence"/>
</dbReference>
<dbReference type="SUPFAM" id="SSF54277">
    <property type="entry name" value="CAD &amp; PB1 domains"/>
    <property type="match status" value="1"/>
</dbReference>
<comment type="subcellular location">
    <subcellularLocation>
        <location evidence="1">Cytoplasm</location>
    </subcellularLocation>
</comment>
<dbReference type="GeneID" id="28822658"/>
<sequence length="532" mass="60212">MSLKQEIETWVAALGHYDNNEFDEALKEFDGISDTSKILFNCGVIHATLGEHEKAVECYQRAVRLDQYLAVAYFQQGVSNFLVGDFEEALANFNDTLLYLRGNNMIDYAQLGLMFKLYSCEVLFNRGLCYIYLQQKDAGMQDFSFAAKEKVVEDHNVIDEAIREEAEGYTVFSIPVGVVYRPNQAKVKNLKTKDYLGKARLVAASDRANAFTGFAGSEIKNAGKLDVKDDRPPENLSFAATNLVKPGLSSKRQQSEPPIGRNVFPPTPPPEADKAQAPSQMSRGASVRNGPKPMPAKLNIEKARPNERYEVRDEIREEARSPPQRRGTARTASEPRGPPSRQYSQRPPPQRRRSEDEEEDAYPDELYDMYSGSSNSRSSRANGRKPPQPRYIEEEEEYASDYDDGSFDENDFEMIRGPPAGQRSRAPSTAGGRGQSRRPDIRKIRVKVHAEDVRYIMIGAAVEFPDLVDKIREKFALRKRFKIKVRDEDMPNGDMITMGDQDDLDMVIMAVKASAKRERLDMGKMEVWIQEV</sequence>
<evidence type="ECO:0000259" key="9">
    <source>
        <dbReference type="Pfam" id="PF00564"/>
    </source>
</evidence>
<dbReference type="PANTHER" id="PTHR15175">
    <property type="entry name" value="NEUTROPHIL CYTOSOLIC FACTOR 2, NEUTROPHIL NADPH OXIDASE FACTOR 2"/>
    <property type="match status" value="1"/>
</dbReference>
<name>A0A194XI91_MOLSC</name>
<keyword evidence="5" id="KW-0677">Repeat</keyword>
<keyword evidence="11" id="KW-1185">Reference proteome</keyword>
<evidence type="ECO:0000256" key="2">
    <source>
        <dbReference type="ARBA" id="ARBA00008051"/>
    </source>
</evidence>
<dbReference type="RefSeq" id="XP_018074233.1">
    <property type="nucleotide sequence ID" value="XM_018212932.1"/>
</dbReference>
<accession>A0A194XI91</accession>
<dbReference type="SUPFAM" id="SSF48452">
    <property type="entry name" value="TPR-like"/>
    <property type="match status" value="1"/>
</dbReference>
<feature type="repeat" description="TPR" evidence="7">
    <location>
        <begin position="36"/>
        <end position="69"/>
    </location>
</feature>
<comment type="similarity">
    <text evidence="2">Belongs to the NCF2/NOXA1 family.</text>
</comment>
<dbReference type="OrthoDB" id="9450131at2759"/>